<evidence type="ECO:0000313" key="3">
    <source>
        <dbReference type="EMBL" id="WNZ22975.1"/>
    </source>
</evidence>
<feature type="domain" description="NYN" evidence="2">
    <location>
        <begin position="41"/>
        <end position="188"/>
    </location>
</feature>
<dbReference type="EMBL" id="CP053586">
    <property type="protein sequence ID" value="WNZ22975.1"/>
    <property type="molecule type" value="Genomic_DNA"/>
</dbReference>
<dbReference type="Gene3D" id="3.40.50.1010">
    <property type="entry name" value="5'-nuclease"/>
    <property type="match status" value="1"/>
</dbReference>
<dbReference type="PANTHER" id="PTHR35458">
    <property type="entry name" value="SLR0755 PROTEIN"/>
    <property type="match status" value="1"/>
</dbReference>
<gene>
    <name evidence="3" type="ORF">HJG54_08950</name>
</gene>
<protein>
    <submittedName>
        <fullName evidence="3">NYN domain-containing protein</fullName>
    </submittedName>
</protein>
<evidence type="ECO:0000256" key="1">
    <source>
        <dbReference type="SAM" id="MobiDB-lite"/>
    </source>
</evidence>
<dbReference type="GO" id="GO:0004540">
    <property type="term" value="F:RNA nuclease activity"/>
    <property type="evidence" value="ECO:0007669"/>
    <property type="project" value="InterPro"/>
</dbReference>
<sequence>MIQLIPPRPFQPSSNGHAYAAKPSSASSGEFQGVERTDRGRVVVFIDGASLFYAAMQMEIEIDYTRLLSCLVSGGRLIHAHFYTGVDPSNEKQKGFLYWMQCNGYRVVAKELVQSTTGAKKVNLNVEIAVDLVRLAPYCDTMILVSGDGDLTCALDFVNYQGVQTEVVGLRSMISEHLINVADYYTDLATIKQEIQKRHSKEFH</sequence>
<name>A0AA96WDI6_9CYAN</name>
<dbReference type="CDD" id="cd10911">
    <property type="entry name" value="PIN_LabA"/>
    <property type="match status" value="1"/>
</dbReference>
<proteinExistence type="predicted"/>
<dbReference type="AlphaFoldDB" id="A0AA96WDI6"/>
<reference evidence="3" key="1">
    <citation type="submission" date="2020-05" db="EMBL/GenBank/DDBJ databases">
        <authorList>
            <person name="Zhu T."/>
            <person name="Keshari N."/>
            <person name="Lu X."/>
        </authorList>
    </citation>
    <scope>NUCLEOTIDE SEQUENCE</scope>
    <source>
        <strain evidence="3">NK1-12</strain>
    </source>
</reference>
<dbReference type="InterPro" id="IPR021139">
    <property type="entry name" value="NYN"/>
</dbReference>
<feature type="region of interest" description="Disordered" evidence="1">
    <location>
        <begin position="11"/>
        <end position="33"/>
    </location>
</feature>
<accession>A0AA96WDI6</accession>
<dbReference type="RefSeq" id="WP_072009762.1">
    <property type="nucleotide sequence ID" value="NZ_CP053586.1"/>
</dbReference>
<organism evidence="3">
    <name type="scientific">Leptolyngbya sp. NK1-12</name>
    <dbReference type="NCBI Taxonomy" id="2547451"/>
    <lineage>
        <taxon>Bacteria</taxon>
        <taxon>Bacillati</taxon>
        <taxon>Cyanobacteriota</taxon>
        <taxon>Cyanophyceae</taxon>
        <taxon>Leptolyngbyales</taxon>
        <taxon>Leptolyngbyaceae</taxon>
        <taxon>Leptolyngbya group</taxon>
        <taxon>Leptolyngbya</taxon>
    </lineage>
</organism>
<evidence type="ECO:0000259" key="2">
    <source>
        <dbReference type="Pfam" id="PF01936"/>
    </source>
</evidence>
<dbReference type="InterPro" id="IPR047140">
    <property type="entry name" value="LabA"/>
</dbReference>
<dbReference type="PANTHER" id="PTHR35458:SF8">
    <property type="entry name" value="SLR0650 PROTEIN"/>
    <property type="match status" value="1"/>
</dbReference>
<dbReference type="Pfam" id="PF01936">
    <property type="entry name" value="NYN"/>
    <property type="match status" value="1"/>
</dbReference>